<proteinExistence type="predicted"/>
<dbReference type="InterPro" id="IPR036390">
    <property type="entry name" value="WH_DNA-bd_sf"/>
</dbReference>
<dbReference type="PROSITE" id="PS50995">
    <property type="entry name" value="HTH_MARR_2"/>
    <property type="match status" value="1"/>
</dbReference>
<name>A0ABN5H3C4_9FIRM</name>
<dbReference type="InterPro" id="IPR036388">
    <property type="entry name" value="WH-like_DNA-bd_sf"/>
</dbReference>
<organism evidence="2 3">
    <name type="scientific">Sulfobacillus thermotolerans</name>
    <dbReference type="NCBI Taxonomy" id="338644"/>
    <lineage>
        <taxon>Bacteria</taxon>
        <taxon>Bacillati</taxon>
        <taxon>Bacillota</taxon>
        <taxon>Clostridia</taxon>
        <taxon>Eubacteriales</taxon>
        <taxon>Clostridiales Family XVII. Incertae Sedis</taxon>
        <taxon>Sulfobacillus</taxon>
    </lineage>
</organism>
<dbReference type="InterPro" id="IPR000835">
    <property type="entry name" value="HTH_MarR-typ"/>
</dbReference>
<dbReference type="SMART" id="SM00347">
    <property type="entry name" value="HTH_MARR"/>
    <property type="match status" value="1"/>
</dbReference>
<reference evidence="2 3" key="1">
    <citation type="journal article" date="2019" name="Sci. Rep.">
        <title>Sulfobacillus thermotolerans: new insights into resistance and metabolic capacities of acidophilic chemolithotrophs.</title>
        <authorList>
            <person name="Panyushkina A.E."/>
            <person name="Babenko V.V."/>
            <person name="Nikitina A.S."/>
            <person name="Selezneva O.V."/>
            <person name="Tsaplina I.A."/>
            <person name="Letarova M.A."/>
            <person name="Kostryukova E.S."/>
            <person name="Letarov A.V."/>
        </authorList>
    </citation>
    <scope>NUCLEOTIDE SEQUENCE [LARGE SCALE GENOMIC DNA]</scope>
    <source>
        <strain evidence="2 3">Kr1</strain>
    </source>
</reference>
<dbReference type="SUPFAM" id="SSF46785">
    <property type="entry name" value="Winged helix' DNA-binding domain"/>
    <property type="match status" value="1"/>
</dbReference>
<dbReference type="InterPro" id="IPR039422">
    <property type="entry name" value="MarR/SlyA-like"/>
</dbReference>
<dbReference type="Gene3D" id="1.10.10.10">
    <property type="entry name" value="Winged helix-like DNA-binding domain superfamily/Winged helix DNA-binding domain"/>
    <property type="match status" value="1"/>
</dbReference>
<dbReference type="Pfam" id="PF12802">
    <property type="entry name" value="MarR_2"/>
    <property type="match status" value="1"/>
</dbReference>
<dbReference type="EMBL" id="CP019454">
    <property type="protein sequence ID" value="AUW95101.1"/>
    <property type="molecule type" value="Genomic_DNA"/>
</dbReference>
<protein>
    <recommendedName>
        <fullName evidence="1">HTH marR-type domain-containing protein</fullName>
    </recommendedName>
</protein>
<gene>
    <name evidence="2" type="ORF">BXT84_15020</name>
</gene>
<sequence>MERNDRSTALHVFFDAILTAEPILEELSTTHNLSLAQIRCLFQLRTGPKTAGALAKALGIRATSLTRITQGLETLHWTERQNDVHDRRRVVIALTPKGQEMLADLDFFINSSAAQAIARLQPAERQDFIHTLTRYLHYEAEIRHACD</sequence>
<accession>A0ABN5H3C4</accession>
<evidence type="ECO:0000259" key="1">
    <source>
        <dbReference type="PROSITE" id="PS50995"/>
    </source>
</evidence>
<dbReference type="Proteomes" id="UP000325292">
    <property type="component" value="Chromosome"/>
</dbReference>
<evidence type="ECO:0000313" key="2">
    <source>
        <dbReference type="EMBL" id="AUW95101.1"/>
    </source>
</evidence>
<dbReference type="PRINTS" id="PR00598">
    <property type="entry name" value="HTHMARR"/>
</dbReference>
<evidence type="ECO:0000313" key="3">
    <source>
        <dbReference type="Proteomes" id="UP000325292"/>
    </source>
</evidence>
<dbReference type="PANTHER" id="PTHR33164">
    <property type="entry name" value="TRANSCRIPTIONAL REGULATOR, MARR FAMILY"/>
    <property type="match status" value="1"/>
</dbReference>
<dbReference type="PANTHER" id="PTHR33164:SF94">
    <property type="entry name" value="TRANSCRIPTIONAL REGULATORY PROTEIN-RELATED"/>
    <property type="match status" value="1"/>
</dbReference>
<feature type="domain" description="HTH marR-type" evidence="1">
    <location>
        <begin position="1"/>
        <end position="137"/>
    </location>
</feature>
<keyword evidence="3" id="KW-1185">Reference proteome</keyword>